<evidence type="ECO:0000259" key="2">
    <source>
        <dbReference type="Pfam" id="PF12697"/>
    </source>
</evidence>
<dbReference type="SUPFAM" id="SSF53474">
    <property type="entry name" value="alpha/beta-Hydrolases"/>
    <property type="match status" value="1"/>
</dbReference>
<dbReference type="EMBL" id="CP067089">
    <property type="protein sequence ID" value="QQO07689.1"/>
    <property type="molecule type" value="Genomic_DNA"/>
</dbReference>
<dbReference type="InterPro" id="IPR029058">
    <property type="entry name" value="AB_hydrolase_fold"/>
</dbReference>
<keyword evidence="4" id="KW-1185">Reference proteome</keyword>
<protein>
    <submittedName>
        <fullName evidence="3">Alpha/beta fold hydrolase</fullName>
    </submittedName>
</protein>
<evidence type="ECO:0000313" key="4">
    <source>
        <dbReference type="Proteomes" id="UP000595917"/>
    </source>
</evidence>
<feature type="signal peptide" evidence="1">
    <location>
        <begin position="1"/>
        <end position="23"/>
    </location>
</feature>
<dbReference type="KEGG" id="bhc:JFL75_12115"/>
<organism evidence="3 4">
    <name type="scientific">Breznakiella homolactica</name>
    <dbReference type="NCBI Taxonomy" id="2798577"/>
    <lineage>
        <taxon>Bacteria</taxon>
        <taxon>Pseudomonadati</taxon>
        <taxon>Spirochaetota</taxon>
        <taxon>Spirochaetia</taxon>
        <taxon>Spirochaetales</taxon>
        <taxon>Breznakiellaceae</taxon>
        <taxon>Breznakiella</taxon>
    </lineage>
</organism>
<reference evidence="3" key="1">
    <citation type="submission" date="2021-01" db="EMBL/GenBank/DDBJ databases">
        <title>Description of Breznakiella homolactica.</title>
        <authorList>
            <person name="Song Y."/>
            <person name="Brune A."/>
        </authorList>
    </citation>
    <scope>NUCLEOTIDE SEQUENCE</scope>
    <source>
        <strain evidence="3">RmG30</strain>
    </source>
</reference>
<dbReference type="Gene3D" id="3.40.50.1820">
    <property type="entry name" value="alpha/beta hydrolase"/>
    <property type="match status" value="1"/>
</dbReference>
<feature type="domain" description="AB hydrolase-1" evidence="2">
    <location>
        <begin position="93"/>
        <end position="325"/>
    </location>
</feature>
<feature type="chain" id="PRO_5031477854" evidence="1">
    <location>
        <begin position="24"/>
        <end position="372"/>
    </location>
</feature>
<evidence type="ECO:0000313" key="3">
    <source>
        <dbReference type="EMBL" id="QQO07689.1"/>
    </source>
</evidence>
<evidence type="ECO:0000256" key="1">
    <source>
        <dbReference type="SAM" id="SignalP"/>
    </source>
</evidence>
<dbReference type="GO" id="GO:0016787">
    <property type="term" value="F:hydrolase activity"/>
    <property type="evidence" value="ECO:0007669"/>
    <property type="project" value="UniProtKB-KW"/>
</dbReference>
<dbReference type="Proteomes" id="UP000595917">
    <property type="component" value="Chromosome"/>
</dbReference>
<proteinExistence type="predicted"/>
<name>A0A7T7XJR5_9SPIR</name>
<dbReference type="AlphaFoldDB" id="A0A7T7XJR5"/>
<gene>
    <name evidence="3" type="ORF">JFL75_12115</name>
</gene>
<dbReference type="Pfam" id="PF12697">
    <property type="entry name" value="Abhydrolase_6"/>
    <property type="match status" value="1"/>
</dbReference>
<dbReference type="RefSeq" id="WP_215624995.1">
    <property type="nucleotide sequence ID" value="NZ_CP067089.2"/>
</dbReference>
<keyword evidence="3" id="KW-0378">Hydrolase</keyword>
<sequence>MKKKQWGSLVMAAVFLCCLAGCATVKPGDENAMVIREQGSFSAGGTVMETGGTYVSQNFNNWQPYPAGQTYHGDHASVFYQIPETPRALAMAFLHGAGQSARSWQTTPDGRDGFQNIFLKRGFSTYLIDQPRRGQAGRSTVEAAITPVADEQMWFEIWRMGHWSGGSPRYAEGVQFPKDENSLEQFFRWMTPNTGGFDAALIARATASVFEKSGDGILLTHSQGGLPGWMAALETSKIAAVVSYEPGNYLFPEGEVPDSLPSRTGALRGVGIPMVEFMKLTRIPIAIYFGDYIPEADEISDDLGAENWRVRLELGRRFVDTINTYGGNAVMVELPKIGIYGNTHFLFAELNNLELADHLSVWMNENGLDKRD</sequence>
<dbReference type="InterPro" id="IPR000073">
    <property type="entry name" value="AB_hydrolase_1"/>
</dbReference>
<keyword evidence="1" id="KW-0732">Signal</keyword>
<accession>A0A7T7XJR5</accession>
<dbReference type="CDD" id="cd12810">
    <property type="entry name" value="Esterase_713_like-3"/>
    <property type="match status" value="1"/>
</dbReference>